<organism evidence="9">
    <name type="scientific">Mytilinidion resinicola</name>
    <dbReference type="NCBI Taxonomy" id="574789"/>
    <lineage>
        <taxon>Eukaryota</taxon>
        <taxon>Fungi</taxon>
        <taxon>Dikarya</taxon>
        <taxon>Ascomycota</taxon>
        <taxon>Pezizomycotina</taxon>
        <taxon>Dothideomycetes</taxon>
        <taxon>Pleosporomycetidae</taxon>
        <taxon>Mytilinidiales</taxon>
        <taxon>Mytilinidiaceae</taxon>
        <taxon>Mytilinidion</taxon>
    </lineage>
</organism>
<evidence type="ECO:0000256" key="3">
    <source>
        <dbReference type="ARBA" id="ARBA00022989"/>
    </source>
</evidence>
<gene>
    <name evidence="9 11" type="ORF">BDZ99DRAFT_453206</name>
</gene>
<feature type="transmembrane region" description="Helical" evidence="7">
    <location>
        <begin position="210"/>
        <end position="232"/>
    </location>
</feature>
<comment type="similarity">
    <text evidence="5">Belongs to the SAT4 family.</text>
</comment>
<reference evidence="11" key="2">
    <citation type="submission" date="2020-04" db="EMBL/GenBank/DDBJ databases">
        <authorList>
            <consortium name="NCBI Genome Project"/>
        </authorList>
    </citation>
    <scope>NUCLEOTIDE SEQUENCE</scope>
    <source>
        <strain evidence="11">CBS 304.34</strain>
    </source>
</reference>
<name>A0A6A6Y4T2_9PEZI</name>
<evidence type="ECO:0000313" key="11">
    <source>
        <dbReference type="RefSeq" id="XP_033570487.1"/>
    </source>
</evidence>
<reference evidence="11" key="3">
    <citation type="submission" date="2025-04" db="UniProtKB">
        <authorList>
            <consortium name="RefSeq"/>
        </authorList>
    </citation>
    <scope>IDENTIFICATION</scope>
    <source>
        <strain evidence="11">CBS 304.34</strain>
    </source>
</reference>
<evidence type="ECO:0000313" key="9">
    <source>
        <dbReference type="EMBL" id="KAF2803523.1"/>
    </source>
</evidence>
<feature type="transmembrane region" description="Helical" evidence="7">
    <location>
        <begin position="175"/>
        <end position="198"/>
    </location>
</feature>
<sequence length="378" mass="41962">MAIPAGAPGPDVSIAHRFLGPTAAFLALDILLYIARMYTRLFPTRRLGMDDLTASLSMFLMIIIWALTARAVDFGMGRHNFYVSLEDQQRAAHLLFAVQPLWAWSVGLGKISMACMLLRIMRSKAWRIFLYIIIGIQLVSTTAFMFVVLLQCRPLSGMWAPKASDNCWGPLSTQIALYVNGAVSIVTDFIFTFLPLTFISKMNLPLRQKVVLCTLMGMGLFATAAGIVKLTLVKTYTNGGDTLYKMVDLYMWGYLEQEMSIIALCVPCLKALFEKILRKLKLVSSSGGRSSEQKSRSGYINFGNNQKSNPYGTQKSGTFGVTSQAAHELDVVKQKKRGDVETQSQETILQKDGQITRTTEVTFETETVKDFDTSSSAT</sequence>
<dbReference type="InterPro" id="IPR049326">
    <property type="entry name" value="Rhodopsin_dom_fungi"/>
</dbReference>
<dbReference type="EMBL" id="MU003717">
    <property type="protein sequence ID" value="KAF2803523.1"/>
    <property type="molecule type" value="Genomic_DNA"/>
</dbReference>
<keyword evidence="2 7" id="KW-0812">Transmembrane</keyword>
<evidence type="ECO:0000313" key="10">
    <source>
        <dbReference type="Proteomes" id="UP000504636"/>
    </source>
</evidence>
<dbReference type="Proteomes" id="UP000504636">
    <property type="component" value="Unplaced"/>
</dbReference>
<dbReference type="RefSeq" id="XP_033570487.1">
    <property type="nucleotide sequence ID" value="XM_033718317.1"/>
</dbReference>
<comment type="subcellular location">
    <subcellularLocation>
        <location evidence="1">Membrane</location>
        <topology evidence="1">Multi-pass membrane protein</topology>
    </subcellularLocation>
</comment>
<feature type="transmembrane region" description="Helical" evidence="7">
    <location>
        <begin position="18"/>
        <end position="35"/>
    </location>
</feature>
<feature type="domain" description="Rhodopsin" evidence="8">
    <location>
        <begin position="35"/>
        <end position="274"/>
    </location>
</feature>
<dbReference type="Pfam" id="PF20684">
    <property type="entry name" value="Fung_rhodopsin"/>
    <property type="match status" value="1"/>
</dbReference>
<dbReference type="PANTHER" id="PTHR33048:SF129">
    <property type="entry name" value="INTEGRAL MEMBRANE PROTEIN-RELATED"/>
    <property type="match status" value="1"/>
</dbReference>
<keyword evidence="3 7" id="KW-1133">Transmembrane helix</keyword>
<evidence type="ECO:0000256" key="4">
    <source>
        <dbReference type="ARBA" id="ARBA00023136"/>
    </source>
</evidence>
<evidence type="ECO:0000256" key="1">
    <source>
        <dbReference type="ARBA" id="ARBA00004141"/>
    </source>
</evidence>
<dbReference type="AlphaFoldDB" id="A0A6A6Y4T2"/>
<dbReference type="PANTHER" id="PTHR33048">
    <property type="entry name" value="PTH11-LIKE INTEGRAL MEMBRANE PROTEIN (AFU_ORTHOLOGUE AFUA_5G11245)"/>
    <property type="match status" value="1"/>
</dbReference>
<evidence type="ECO:0000256" key="6">
    <source>
        <dbReference type="SAM" id="MobiDB-lite"/>
    </source>
</evidence>
<proteinExistence type="inferred from homology"/>
<feature type="transmembrane region" description="Helical" evidence="7">
    <location>
        <begin position="128"/>
        <end position="150"/>
    </location>
</feature>
<feature type="transmembrane region" description="Helical" evidence="7">
    <location>
        <begin position="252"/>
        <end position="273"/>
    </location>
</feature>
<keyword evidence="10" id="KW-1185">Reference proteome</keyword>
<accession>A0A6A6Y4T2</accession>
<feature type="compositionally biased region" description="Polar residues" evidence="6">
    <location>
        <begin position="302"/>
        <end position="317"/>
    </location>
</feature>
<dbReference type="InterPro" id="IPR052337">
    <property type="entry name" value="SAT4-like"/>
</dbReference>
<dbReference type="OrthoDB" id="3934549at2759"/>
<feature type="transmembrane region" description="Helical" evidence="7">
    <location>
        <begin position="47"/>
        <end position="67"/>
    </location>
</feature>
<dbReference type="GO" id="GO:0016020">
    <property type="term" value="C:membrane"/>
    <property type="evidence" value="ECO:0007669"/>
    <property type="project" value="UniProtKB-SubCell"/>
</dbReference>
<dbReference type="GeneID" id="54459210"/>
<evidence type="ECO:0000256" key="5">
    <source>
        <dbReference type="ARBA" id="ARBA00038359"/>
    </source>
</evidence>
<reference evidence="9 11" key="1">
    <citation type="journal article" date="2020" name="Stud. Mycol.">
        <title>101 Dothideomycetes genomes: a test case for predicting lifestyles and emergence of pathogens.</title>
        <authorList>
            <person name="Haridas S."/>
            <person name="Albert R."/>
            <person name="Binder M."/>
            <person name="Bloem J."/>
            <person name="Labutti K."/>
            <person name="Salamov A."/>
            <person name="Andreopoulos B."/>
            <person name="Baker S."/>
            <person name="Barry K."/>
            <person name="Bills G."/>
            <person name="Bluhm B."/>
            <person name="Cannon C."/>
            <person name="Castanera R."/>
            <person name="Culley D."/>
            <person name="Daum C."/>
            <person name="Ezra D."/>
            <person name="Gonzalez J."/>
            <person name="Henrissat B."/>
            <person name="Kuo A."/>
            <person name="Liang C."/>
            <person name="Lipzen A."/>
            <person name="Lutzoni F."/>
            <person name="Magnuson J."/>
            <person name="Mondo S."/>
            <person name="Nolan M."/>
            <person name="Ohm R."/>
            <person name="Pangilinan J."/>
            <person name="Park H.-J."/>
            <person name="Ramirez L."/>
            <person name="Alfaro M."/>
            <person name="Sun H."/>
            <person name="Tritt A."/>
            <person name="Yoshinaga Y."/>
            <person name="Zwiers L.-H."/>
            <person name="Turgeon B."/>
            <person name="Goodwin S."/>
            <person name="Spatafora J."/>
            <person name="Crous P."/>
            <person name="Grigoriev I."/>
        </authorList>
    </citation>
    <scope>NUCLEOTIDE SEQUENCE</scope>
    <source>
        <strain evidence="9 11">CBS 304.34</strain>
    </source>
</reference>
<evidence type="ECO:0000256" key="7">
    <source>
        <dbReference type="SAM" id="Phobius"/>
    </source>
</evidence>
<keyword evidence="4 7" id="KW-0472">Membrane</keyword>
<evidence type="ECO:0000256" key="2">
    <source>
        <dbReference type="ARBA" id="ARBA00022692"/>
    </source>
</evidence>
<evidence type="ECO:0000259" key="8">
    <source>
        <dbReference type="Pfam" id="PF20684"/>
    </source>
</evidence>
<protein>
    <recommendedName>
        <fullName evidence="8">Rhodopsin domain-containing protein</fullName>
    </recommendedName>
</protein>
<feature type="region of interest" description="Disordered" evidence="6">
    <location>
        <begin position="287"/>
        <end position="317"/>
    </location>
</feature>